<name>A0A4U5NT79_STECR</name>
<feature type="region of interest" description="Disordered" evidence="1">
    <location>
        <begin position="1"/>
        <end position="147"/>
    </location>
</feature>
<feature type="compositionally biased region" description="Acidic residues" evidence="1">
    <location>
        <begin position="199"/>
        <end position="213"/>
    </location>
</feature>
<accession>A0A4U5NT79</accession>
<keyword evidence="3" id="KW-1185">Reference proteome</keyword>
<evidence type="ECO:0000313" key="2">
    <source>
        <dbReference type="EMBL" id="TKR86717.1"/>
    </source>
</evidence>
<dbReference type="Proteomes" id="UP000298663">
    <property type="component" value="Unassembled WGS sequence"/>
</dbReference>
<dbReference type="AlphaFoldDB" id="A0A4U5NT79"/>
<reference evidence="2 3" key="2">
    <citation type="journal article" date="2019" name="G3 (Bethesda)">
        <title>Hybrid Assembly of the Genome of the Entomopathogenic Nematode Steinernema carpocapsae Identifies the X-Chromosome.</title>
        <authorList>
            <person name="Serra L."/>
            <person name="Macchietto M."/>
            <person name="Macias-Munoz A."/>
            <person name="McGill C.J."/>
            <person name="Rodriguez I.M."/>
            <person name="Rodriguez B."/>
            <person name="Murad R."/>
            <person name="Mortazavi A."/>
        </authorList>
    </citation>
    <scope>NUCLEOTIDE SEQUENCE [LARGE SCALE GENOMIC DNA]</scope>
    <source>
        <strain evidence="2 3">ALL</strain>
    </source>
</reference>
<feature type="compositionally biased region" description="Low complexity" evidence="1">
    <location>
        <begin position="138"/>
        <end position="147"/>
    </location>
</feature>
<sequence length="424" mass="48026">MRGASARELYEYYSKKKEEKHMRESESSSRDGRHNHEDRTHLSSSRFSNTRKKLLDRRNEDESRVPAKQRRMEHIESPKHSSCSSSGKSETSRRSSLHSKGSSTKHRPTERTRCSSAEKRRDSPEKPTKEKEVSAGLSTSASTTTSTFNIEDYLKDDFDVEDDVGLEEGDVNVEAMCEAAMLTGSFGGVEEEILVEVDEVEEVEGAEEADQVEEAGKMEELDEPVDVDEPEKANKDSEGSSAGSDKDKASSAIKERTAVQAPDSKMSDSKADTSSVRTKKKHTRIEPPPYEKQLTVRQEIRSPSRSTAYGASRSPLKPSKRTVLFVENARPRSKEHVPKVRRSAYGPALAFMCKNKREHQVEADSRPQHSKEEDCHTNSRTPRNRSRNAHAPRRYHEGHETYRYLPEAVSVIHKRHGKPPQFMR</sequence>
<organism evidence="2 3">
    <name type="scientific">Steinernema carpocapsae</name>
    <name type="common">Entomopathogenic nematode</name>
    <dbReference type="NCBI Taxonomy" id="34508"/>
    <lineage>
        <taxon>Eukaryota</taxon>
        <taxon>Metazoa</taxon>
        <taxon>Ecdysozoa</taxon>
        <taxon>Nematoda</taxon>
        <taxon>Chromadorea</taxon>
        <taxon>Rhabditida</taxon>
        <taxon>Tylenchina</taxon>
        <taxon>Panagrolaimomorpha</taxon>
        <taxon>Strongyloidoidea</taxon>
        <taxon>Steinernematidae</taxon>
        <taxon>Steinernema</taxon>
    </lineage>
</organism>
<comment type="caution">
    <text evidence="2">The sequence shown here is derived from an EMBL/GenBank/DDBJ whole genome shotgun (WGS) entry which is preliminary data.</text>
</comment>
<feature type="compositionally biased region" description="Basic residues" evidence="1">
    <location>
        <begin position="382"/>
        <end position="393"/>
    </location>
</feature>
<gene>
    <name evidence="2" type="ORF">L596_011247</name>
</gene>
<dbReference type="EMBL" id="AZBU02000003">
    <property type="protein sequence ID" value="TKR86717.1"/>
    <property type="molecule type" value="Genomic_DNA"/>
</dbReference>
<feature type="compositionally biased region" description="Basic and acidic residues" evidence="1">
    <location>
        <begin position="358"/>
        <end position="377"/>
    </location>
</feature>
<reference evidence="2 3" key="1">
    <citation type="journal article" date="2015" name="Genome Biol.">
        <title>Comparative genomics of Steinernema reveals deeply conserved gene regulatory networks.</title>
        <authorList>
            <person name="Dillman A.R."/>
            <person name="Macchietto M."/>
            <person name="Porter C.F."/>
            <person name="Rogers A."/>
            <person name="Williams B."/>
            <person name="Antoshechkin I."/>
            <person name="Lee M.M."/>
            <person name="Goodwin Z."/>
            <person name="Lu X."/>
            <person name="Lewis E.E."/>
            <person name="Goodrich-Blair H."/>
            <person name="Stock S.P."/>
            <person name="Adams B.J."/>
            <person name="Sternberg P.W."/>
            <person name="Mortazavi A."/>
        </authorList>
    </citation>
    <scope>NUCLEOTIDE SEQUENCE [LARGE SCALE GENOMIC DNA]</scope>
    <source>
        <strain evidence="2 3">ALL</strain>
    </source>
</reference>
<feature type="compositionally biased region" description="Acidic residues" evidence="1">
    <location>
        <begin position="220"/>
        <end position="229"/>
    </location>
</feature>
<feature type="compositionally biased region" description="Basic and acidic residues" evidence="1">
    <location>
        <begin position="8"/>
        <end position="41"/>
    </location>
</feature>
<feature type="compositionally biased region" description="Basic and acidic residues" evidence="1">
    <location>
        <begin position="107"/>
        <end position="133"/>
    </location>
</feature>
<evidence type="ECO:0000256" key="1">
    <source>
        <dbReference type="SAM" id="MobiDB-lite"/>
    </source>
</evidence>
<feature type="compositionally biased region" description="Low complexity" evidence="1">
    <location>
        <begin position="80"/>
        <end position="89"/>
    </location>
</feature>
<evidence type="ECO:0000313" key="3">
    <source>
        <dbReference type="Proteomes" id="UP000298663"/>
    </source>
</evidence>
<feature type="compositionally biased region" description="Basic and acidic residues" evidence="1">
    <location>
        <begin position="56"/>
        <end position="79"/>
    </location>
</feature>
<feature type="region of interest" description="Disordered" evidence="1">
    <location>
        <begin position="356"/>
        <end position="401"/>
    </location>
</feature>
<feature type="compositionally biased region" description="Basic and acidic residues" evidence="1">
    <location>
        <begin position="329"/>
        <end position="338"/>
    </location>
</feature>
<proteinExistence type="predicted"/>
<feature type="region of interest" description="Disordered" evidence="1">
    <location>
        <begin position="199"/>
        <end position="342"/>
    </location>
</feature>
<feature type="compositionally biased region" description="Basic and acidic residues" evidence="1">
    <location>
        <begin position="230"/>
        <end position="257"/>
    </location>
</feature>
<protein>
    <submittedName>
        <fullName evidence="2">Uncharacterized protein</fullName>
    </submittedName>
</protein>